<proteinExistence type="predicted"/>
<accession>A0A9X4SHY4</accession>
<feature type="domain" description="Bacterial EndoU nuclease" evidence="7">
    <location>
        <begin position="739"/>
        <end position="856"/>
    </location>
</feature>
<evidence type="ECO:0000313" key="9">
    <source>
        <dbReference type="Proteomes" id="UP001152876"/>
    </source>
</evidence>
<evidence type="ECO:0000256" key="3">
    <source>
        <dbReference type="ARBA" id="ARBA00022913"/>
    </source>
</evidence>
<evidence type="ECO:0000313" key="8">
    <source>
        <dbReference type="EMBL" id="MDG5978496.1"/>
    </source>
</evidence>
<sequence>NDPGAAFDAALGSAPSVNASAGSGGFVVGYIQPDGQAHEFNLQRDSHFQDFQRQQGYGEWGGYGNTDSALGQNLRTAGLQNQKGQQAAAGIDFGYFQEDRSLFLQGLDLYKFGNRGDNGLLQQLQNGQIGPGHPDYERARALAEERFKLAYASQTEYNTKAHFTAEAAKYQADQLDLAAYDNGKLFKSGLNLYDKRGDPEQERLLKLLENGELKPDHPRYAEIRGLAEARYKVAYAKALEPPKKSSWVKQLVGVVIAAVAIYFGQAQIAAWALNIGAAVGATSAFAVQVIGTAISATISSSISTTIATGSVSKGLQAGLKAGATGLLTGGLQTITGGGIVGETLARSMAQTAVYGGDFGDNLLSNAINAGVDVVAANVADYIGANTDVGSFEKYASHALLGCGVGMAKSGSGDGCVPAATGAVIGHLSADSVKVALSDKDPGLLANIFNAVPGKTLNDNVTFVSGLIGGSAAALVGDKDQTQGNFGLGQATAENAVKNNYLKHDELKKLQAELADCRAKPGGCTPDSQQKIEDKYTETSRANARALAECKSTECVKTHQQAIIEASKAGPDPLGQVSSIELAANQDRADRAVQQQYQIVQQIEQGRKEMDAFIASTCKGLSQSACTTKLEQSQETANKIKDIAAGFTPAGIALDIRDFISDPTIGGALMIVAGPVGDAVKLVKNAGSVANKVDDEISALNRIRDNATGPNLTGKDPDAILNLQASKKVGQVTAPIDFDGHILSTEISKSGKVVGGHSTATGTVDVVTRGAPDSLGVYEATVRMPDPKNPGQYLTKKSTMFPDHWTGDRIKVEVDAAYKNRQLIKNPFNAAPMWEGVTPSGVKVQGYLNPNVTVFPKK</sequence>
<evidence type="ECO:0000259" key="6">
    <source>
        <dbReference type="Pfam" id="PF04830"/>
    </source>
</evidence>
<dbReference type="EMBL" id="AOGK01000045">
    <property type="protein sequence ID" value="MDG5978496.1"/>
    <property type="molecule type" value="Genomic_DNA"/>
</dbReference>
<dbReference type="InterPro" id="IPR006914">
    <property type="entry name" value="VENN_dom"/>
</dbReference>
<comment type="caution">
    <text evidence="8">The sequence shown here is derived from an EMBL/GenBank/DDBJ whole genome shotgun (WGS) entry which is preliminary data.</text>
</comment>
<evidence type="ECO:0000256" key="4">
    <source>
        <dbReference type="ARBA" id="ARBA00023026"/>
    </source>
</evidence>
<feature type="non-terminal residue" evidence="8">
    <location>
        <position position="1"/>
    </location>
</feature>
<reference evidence="8" key="1">
    <citation type="submission" date="2013-01" db="EMBL/GenBank/DDBJ databases">
        <title>Genome draft of Hydrogenophaga taeniospiralis 2K1.</title>
        <authorList>
            <person name="Gomila M."/>
            <person name="Lalucat J."/>
        </authorList>
    </citation>
    <scope>NUCLEOTIDE SEQUENCE</scope>
    <source>
        <strain evidence="8">CCUG 15921</strain>
    </source>
</reference>
<keyword evidence="3" id="KW-1266">Target cell cytoplasm</keyword>
<feature type="domain" description="DUF637" evidence="6">
    <location>
        <begin position="342"/>
        <end position="418"/>
    </location>
</feature>
<organism evidence="8 9">
    <name type="scientific">Hydrogenophaga taeniospiralis CCUG 15921</name>
    <dbReference type="NCBI Taxonomy" id="1281780"/>
    <lineage>
        <taxon>Bacteria</taxon>
        <taxon>Pseudomonadati</taxon>
        <taxon>Pseudomonadota</taxon>
        <taxon>Betaproteobacteria</taxon>
        <taxon>Burkholderiales</taxon>
        <taxon>Comamonadaceae</taxon>
        <taxon>Hydrogenophaga</taxon>
    </lineage>
</organism>
<dbReference type="AlphaFoldDB" id="A0A9X4SHY4"/>
<protein>
    <submittedName>
        <fullName evidence="8">Uncharacterized protein</fullName>
    </submittedName>
</protein>
<name>A0A9X4SHY4_9BURK</name>
<dbReference type="Pfam" id="PF04830">
    <property type="entry name" value="DUF637"/>
    <property type="match status" value="1"/>
</dbReference>
<dbReference type="RefSeq" id="WP_279338613.1">
    <property type="nucleotide sequence ID" value="NZ_AOGK01000045.1"/>
</dbReference>
<dbReference type="Proteomes" id="UP001152876">
    <property type="component" value="Unassembled WGS sequence"/>
</dbReference>
<evidence type="ECO:0000259" key="7">
    <source>
        <dbReference type="Pfam" id="PF14436"/>
    </source>
</evidence>
<evidence type="ECO:0000256" key="1">
    <source>
        <dbReference type="ARBA" id="ARBA00004219"/>
    </source>
</evidence>
<dbReference type="Pfam" id="PF14436">
    <property type="entry name" value="EndoU_bacteria"/>
    <property type="match status" value="1"/>
</dbReference>
<evidence type="ECO:0000259" key="5">
    <source>
        <dbReference type="Pfam" id="PF04829"/>
    </source>
</evidence>
<dbReference type="GO" id="GO:0090729">
    <property type="term" value="F:toxin activity"/>
    <property type="evidence" value="ECO:0007669"/>
    <property type="project" value="UniProtKB-KW"/>
</dbReference>
<dbReference type="InterPro" id="IPR006915">
    <property type="entry name" value="DUF637_hemagglutn_put"/>
</dbReference>
<keyword evidence="2" id="KW-0800">Toxin</keyword>
<gene>
    <name evidence="8" type="ORF">H010_24819</name>
</gene>
<dbReference type="Pfam" id="PF04829">
    <property type="entry name" value="PT-VENN"/>
    <property type="match status" value="1"/>
</dbReference>
<keyword evidence="4" id="KW-0843">Virulence</keyword>
<evidence type="ECO:0000256" key="2">
    <source>
        <dbReference type="ARBA" id="ARBA00022656"/>
    </source>
</evidence>
<keyword evidence="9" id="KW-1185">Reference proteome</keyword>
<comment type="subcellular location">
    <subcellularLocation>
        <location evidence="1">Target cell</location>
        <location evidence="1">Target cell cytoplasm</location>
    </subcellularLocation>
</comment>
<dbReference type="InterPro" id="IPR029501">
    <property type="entry name" value="EndoU_bac"/>
</dbReference>
<dbReference type="GO" id="GO:0004519">
    <property type="term" value="F:endonuclease activity"/>
    <property type="evidence" value="ECO:0007669"/>
    <property type="project" value="InterPro"/>
</dbReference>
<feature type="domain" description="VENN motif-containing" evidence="5">
    <location>
        <begin position="460"/>
        <end position="502"/>
    </location>
</feature>